<sequence length="62" mass="6806">MSPTHAEPAITHFAILVPGTAKRFREMLQNTCRREFGDSGACVDMAAIDYHADMHALGTTNE</sequence>
<evidence type="ECO:0000313" key="1">
    <source>
        <dbReference type="EMBL" id="KAJ2860129.1"/>
    </source>
</evidence>
<dbReference type="AlphaFoldDB" id="A0A9W8IHZ2"/>
<protein>
    <submittedName>
        <fullName evidence="1">Uncharacterized protein</fullName>
    </submittedName>
</protein>
<reference evidence="1" key="1">
    <citation type="submission" date="2022-07" db="EMBL/GenBank/DDBJ databases">
        <title>Phylogenomic reconstructions and comparative analyses of Kickxellomycotina fungi.</title>
        <authorList>
            <person name="Reynolds N.K."/>
            <person name="Stajich J.E."/>
            <person name="Barry K."/>
            <person name="Grigoriev I.V."/>
            <person name="Crous P."/>
            <person name="Smith M.E."/>
        </authorList>
    </citation>
    <scope>NUCLEOTIDE SEQUENCE</scope>
    <source>
        <strain evidence="1">RSA 476</strain>
    </source>
</reference>
<dbReference type="Proteomes" id="UP001140074">
    <property type="component" value="Unassembled WGS sequence"/>
</dbReference>
<dbReference type="EMBL" id="JANBUY010000323">
    <property type="protein sequence ID" value="KAJ2860129.1"/>
    <property type="molecule type" value="Genomic_DNA"/>
</dbReference>
<gene>
    <name evidence="1" type="ORF">GGH94_005705</name>
</gene>
<proteinExistence type="predicted"/>
<keyword evidence="2" id="KW-1185">Reference proteome</keyword>
<evidence type="ECO:0000313" key="2">
    <source>
        <dbReference type="Proteomes" id="UP001140074"/>
    </source>
</evidence>
<organism evidence="1 2">
    <name type="scientific">Coemansia aciculifera</name>
    <dbReference type="NCBI Taxonomy" id="417176"/>
    <lineage>
        <taxon>Eukaryota</taxon>
        <taxon>Fungi</taxon>
        <taxon>Fungi incertae sedis</taxon>
        <taxon>Zoopagomycota</taxon>
        <taxon>Kickxellomycotina</taxon>
        <taxon>Kickxellomycetes</taxon>
        <taxon>Kickxellales</taxon>
        <taxon>Kickxellaceae</taxon>
        <taxon>Coemansia</taxon>
    </lineage>
</organism>
<accession>A0A9W8IHZ2</accession>
<comment type="caution">
    <text evidence="1">The sequence shown here is derived from an EMBL/GenBank/DDBJ whole genome shotgun (WGS) entry which is preliminary data.</text>
</comment>
<name>A0A9W8IHZ2_9FUNG</name>